<protein>
    <submittedName>
        <fullName evidence="1">Uncharacterized protein</fullName>
    </submittedName>
</protein>
<accession>A0A0A9F3T6</accession>
<evidence type="ECO:0000313" key="1">
    <source>
        <dbReference type="EMBL" id="JAE05879.1"/>
    </source>
</evidence>
<dbReference type="AlphaFoldDB" id="A0A0A9F3T6"/>
<organism evidence="1">
    <name type="scientific">Arundo donax</name>
    <name type="common">Giant reed</name>
    <name type="synonym">Donax arundinaceus</name>
    <dbReference type="NCBI Taxonomy" id="35708"/>
    <lineage>
        <taxon>Eukaryota</taxon>
        <taxon>Viridiplantae</taxon>
        <taxon>Streptophyta</taxon>
        <taxon>Embryophyta</taxon>
        <taxon>Tracheophyta</taxon>
        <taxon>Spermatophyta</taxon>
        <taxon>Magnoliopsida</taxon>
        <taxon>Liliopsida</taxon>
        <taxon>Poales</taxon>
        <taxon>Poaceae</taxon>
        <taxon>PACMAD clade</taxon>
        <taxon>Arundinoideae</taxon>
        <taxon>Arundineae</taxon>
        <taxon>Arundo</taxon>
    </lineage>
</organism>
<reference evidence="1" key="2">
    <citation type="journal article" date="2015" name="Data Brief">
        <title>Shoot transcriptome of the giant reed, Arundo donax.</title>
        <authorList>
            <person name="Barrero R.A."/>
            <person name="Guerrero F.D."/>
            <person name="Moolhuijzen P."/>
            <person name="Goolsby J.A."/>
            <person name="Tidwell J."/>
            <person name="Bellgard S.E."/>
            <person name="Bellgard M.I."/>
        </authorList>
    </citation>
    <scope>NUCLEOTIDE SEQUENCE</scope>
    <source>
        <tissue evidence="1">Shoot tissue taken approximately 20 cm above the soil surface</tissue>
    </source>
</reference>
<name>A0A0A9F3T6_ARUDO</name>
<sequence length="33" mass="3783">MRKQNKTAYMRATLRSLLEAMWGLGEKTARAAE</sequence>
<dbReference type="EMBL" id="GBRH01192017">
    <property type="protein sequence ID" value="JAE05879.1"/>
    <property type="molecule type" value="Transcribed_RNA"/>
</dbReference>
<proteinExistence type="predicted"/>
<reference evidence="1" key="1">
    <citation type="submission" date="2014-09" db="EMBL/GenBank/DDBJ databases">
        <authorList>
            <person name="Magalhaes I.L.F."/>
            <person name="Oliveira U."/>
            <person name="Santos F.R."/>
            <person name="Vidigal T.H.D.A."/>
            <person name="Brescovit A.D."/>
            <person name="Santos A.J."/>
        </authorList>
    </citation>
    <scope>NUCLEOTIDE SEQUENCE</scope>
    <source>
        <tissue evidence="1">Shoot tissue taken approximately 20 cm above the soil surface</tissue>
    </source>
</reference>